<keyword evidence="8" id="KW-1185">Reference proteome</keyword>
<protein>
    <submittedName>
        <fullName evidence="7">NAD(P)/FAD-dependent oxidoreductase</fullName>
    </submittedName>
</protein>
<reference evidence="7 8" key="1">
    <citation type="submission" date="2021-04" db="EMBL/GenBank/DDBJ databases">
        <title>Pseudomonas boanensis sp. nov., a bacterium isolated from river water used for household purposes in Boane District, Mozambique.</title>
        <authorList>
            <person name="Nicklasson M."/>
            <person name="Martin-Rodriguez A.J."/>
            <person name="Thorell K."/>
            <person name="Neves L."/>
            <person name="Mussagy A."/>
            <person name="Rydberg H.A."/>
            <person name="Hernroth B."/>
            <person name="Svensson-Stadler L."/>
            <person name="Sjoling A."/>
        </authorList>
    </citation>
    <scope>NUCLEOTIDE SEQUENCE [LARGE SCALE GENOMIC DNA]</scope>
    <source>
        <strain evidence="7 8">DB1</strain>
    </source>
</reference>
<dbReference type="PRINTS" id="PR00368">
    <property type="entry name" value="FADPNR"/>
</dbReference>
<evidence type="ECO:0000256" key="4">
    <source>
        <dbReference type="ARBA" id="ARBA00023002"/>
    </source>
</evidence>
<dbReference type="Proteomes" id="UP001519667">
    <property type="component" value="Unassembled WGS sequence"/>
</dbReference>
<keyword evidence="3" id="KW-0274">FAD</keyword>
<accession>A0ABS5XH27</accession>
<keyword evidence="5" id="KW-0520">NAD</keyword>
<evidence type="ECO:0000256" key="2">
    <source>
        <dbReference type="ARBA" id="ARBA00022630"/>
    </source>
</evidence>
<dbReference type="PANTHER" id="PTHR43706">
    <property type="entry name" value="NADH DEHYDROGENASE"/>
    <property type="match status" value="1"/>
</dbReference>
<evidence type="ECO:0000256" key="1">
    <source>
        <dbReference type="ARBA" id="ARBA00005272"/>
    </source>
</evidence>
<proteinExistence type="inferred from homology"/>
<gene>
    <name evidence="7" type="ORF">J7302_12780</name>
</gene>
<sequence length="400" mass="42687">MKQRILIVGAGFGGMWSALSAARLLDLHGHTDTEVVVLAPQAELRIRPRFYEADVHKMSAPLGELFEAVGVRFVKGVAERIDVAGKKVEYRDEQGVAGELVYDRLVLASGSKVLRPSLAGVEHAFDVDQIEEAVRLEQHIKSLSQLPASSARNTVVVAGGGFTGIETATEMPARLRSALGADADIRVIVVDRGSEIGAALGDGPRPLIAEASAELGVEWRLNSMVASVDAGGVTLADGQRIEAKTVIWTVGVRASSLTEQVPAERDRFGRLHVDRNLQVLGHADVFATGDVAYAATDDEGNYALMTCQHAIALGRSAGNNVAASLLGVEPIPYSQPKYVTCLDLGGWGAVFTEGWDRQIKFVREAGKQLKTQINSIWIYPPAAKRAEALAAADPLIPVVA</sequence>
<dbReference type="RefSeq" id="WP_215374904.1">
    <property type="nucleotide sequence ID" value="NZ_JAGTIS010000006.1"/>
</dbReference>
<keyword evidence="2" id="KW-0285">Flavoprotein</keyword>
<evidence type="ECO:0000259" key="6">
    <source>
        <dbReference type="Pfam" id="PF07992"/>
    </source>
</evidence>
<dbReference type="SUPFAM" id="SSF51905">
    <property type="entry name" value="FAD/NAD(P)-binding domain"/>
    <property type="match status" value="1"/>
</dbReference>
<evidence type="ECO:0000313" key="8">
    <source>
        <dbReference type="Proteomes" id="UP001519667"/>
    </source>
</evidence>
<dbReference type="PANTHER" id="PTHR43706:SF45">
    <property type="entry name" value="NADH DEHYDROGENASE-LIKE PROTEIN RV1812C"/>
    <property type="match status" value="1"/>
</dbReference>
<keyword evidence="4" id="KW-0560">Oxidoreductase</keyword>
<dbReference type="InterPro" id="IPR036188">
    <property type="entry name" value="FAD/NAD-bd_sf"/>
</dbReference>
<dbReference type="Gene3D" id="3.50.50.100">
    <property type="match status" value="1"/>
</dbReference>
<dbReference type="Pfam" id="PF07992">
    <property type="entry name" value="Pyr_redox_2"/>
    <property type="match status" value="1"/>
</dbReference>
<evidence type="ECO:0000256" key="3">
    <source>
        <dbReference type="ARBA" id="ARBA00022827"/>
    </source>
</evidence>
<comment type="caution">
    <text evidence="7">The sequence shown here is derived from an EMBL/GenBank/DDBJ whole genome shotgun (WGS) entry which is preliminary data.</text>
</comment>
<feature type="domain" description="FAD/NAD(P)-binding" evidence="6">
    <location>
        <begin position="4"/>
        <end position="312"/>
    </location>
</feature>
<evidence type="ECO:0000256" key="5">
    <source>
        <dbReference type="ARBA" id="ARBA00023027"/>
    </source>
</evidence>
<dbReference type="EMBL" id="JAGTIS010000006">
    <property type="protein sequence ID" value="MBT8766992.1"/>
    <property type="molecule type" value="Genomic_DNA"/>
</dbReference>
<comment type="similarity">
    <text evidence="1">Belongs to the NADH dehydrogenase family.</text>
</comment>
<name>A0ABS5XH27_9GAMM</name>
<organism evidence="7 8">
    <name type="scientific">Metapseudomonas boanensis</name>
    <dbReference type="NCBI Taxonomy" id="2822138"/>
    <lineage>
        <taxon>Bacteria</taxon>
        <taxon>Pseudomonadati</taxon>
        <taxon>Pseudomonadota</taxon>
        <taxon>Gammaproteobacteria</taxon>
        <taxon>Pseudomonadales</taxon>
        <taxon>Pseudomonadaceae</taxon>
        <taxon>Metapseudomonas</taxon>
    </lineage>
</organism>
<dbReference type="InterPro" id="IPR023753">
    <property type="entry name" value="FAD/NAD-binding_dom"/>
</dbReference>
<dbReference type="InterPro" id="IPR045024">
    <property type="entry name" value="NDH-2"/>
</dbReference>
<evidence type="ECO:0000313" key="7">
    <source>
        <dbReference type="EMBL" id="MBT8766992.1"/>
    </source>
</evidence>
<dbReference type="PRINTS" id="PR00411">
    <property type="entry name" value="PNDRDTASEI"/>
</dbReference>